<dbReference type="Proteomes" id="UP001599542">
    <property type="component" value="Unassembled WGS sequence"/>
</dbReference>
<proteinExistence type="predicted"/>
<feature type="region of interest" description="Disordered" evidence="1">
    <location>
        <begin position="578"/>
        <end position="614"/>
    </location>
</feature>
<reference evidence="3 4" key="1">
    <citation type="submission" date="2024-09" db="EMBL/GenBank/DDBJ databases">
        <title>The Natural Products Discovery Center: Release of the First 8490 Sequenced Strains for Exploring Actinobacteria Biosynthetic Diversity.</title>
        <authorList>
            <person name="Kalkreuter E."/>
            <person name="Kautsar S.A."/>
            <person name="Yang D."/>
            <person name="Bader C.D."/>
            <person name="Teijaro C.N."/>
            <person name="Fluegel L."/>
            <person name="Davis C.M."/>
            <person name="Simpson J.R."/>
            <person name="Lauterbach L."/>
            <person name="Steele A.D."/>
            <person name="Gui C."/>
            <person name="Meng S."/>
            <person name="Li G."/>
            <person name="Viehrig K."/>
            <person name="Ye F."/>
            <person name="Su P."/>
            <person name="Kiefer A.F."/>
            <person name="Nichols A."/>
            <person name="Cepeda A.J."/>
            <person name="Yan W."/>
            <person name="Fan B."/>
            <person name="Jiang Y."/>
            <person name="Adhikari A."/>
            <person name="Zheng C.-J."/>
            <person name="Schuster L."/>
            <person name="Cowan T.M."/>
            <person name="Smanski M.J."/>
            <person name="Chevrette M.G."/>
            <person name="De Carvalho L.P.S."/>
            <person name="Shen B."/>
        </authorList>
    </citation>
    <scope>NUCLEOTIDE SEQUENCE [LARGE SCALE GENOMIC DNA]</scope>
    <source>
        <strain evidence="3 4">NPDC058753</strain>
    </source>
</reference>
<comment type="caution">
    <text evidence="3">The sequence shown here is derived from an EMBL/GenBank/DDBJ whole genome shotgun (WGS) entry which is preliminary data.</text>
</comment>
<dbReference type="Pfam" id="PF13454">
    <property type="entry name" value="NAD_binding_9"/>
    <property type="match status" value="1"/>
</dbReference>
<name>A0ABW6GSA1_9ACTN</name>
<dbReference type="InterPro" id="IPR052189">
    <property type="entry name" value="L-asp_N-monooxygenase_NS-form"/>
</dbReference>
<protein>
    <submittedName>
        <fullName evidence="3">FAD/NAD(P)-binding protein</fullName>
    </submittedName>
</protein>
<organism evidence="3 4">
    <name type="scientific">Kitasatospora phosalacinea</name>
    <dbReference type="NCBI Taxonomy" id="2065"/>
    <lineage>
        <taxon>Bacteria</taxon>
        <taxon>Bacillati</taxon>
        <taxon>Actinomycetota</taxon>
        <taxon>Actinomycetes</taxon>
        <taxon>Kitasatosporales</taxon>
        <taxon>Streptomycetaceae</taxon>
        <taxon>Kitasatospora</taxon>
    </lineage>
</organism>
<dbReference type="EMBL" id="JBHYPX010000064">
    <property type="protein sequence ID" value="MFE1355634.1"/>
    <property type="molecule type" value="Genomic_DNA"/>
</dbReference>
<dbReference type="InterPro" id="IPR036188">
    <property type="entry name" value="FAD/NAD-bd_sf"/>
</dbReference>
<dbReference type="RefSeq" id="WP_380317258.1">
    <property type="nucleotide sequence ID" value="NZ_JBHYPW010000004.1"/>
</dbReference>
<sequence length="631" mass="69207">MSAVPVLVVVGAGPRGTGLLERIAANAPELLGPGVELDVHLVDPHPPGGGRIWRHAQSPLLRMNSMAEDVTMFTDERTTMDGPVRPGPSLAEWAADPAAHPPYRPAEDGEVAAELHALAPTGFATRRAQSGYLDWVLRRAAGELPDNVRLFVHQDTVRKLTGDPDGPQRVHLSDTVLLADRVVLALGHLDSAPGPETAGPRDFARRHGRTYQPPAFTADADLSGLAPGERVVVRGLGLAFVDLVALLTEGRGGRFAPRPGGGLRYHPSGREPVLYAGSRRGVPYHSKTGYRLRGPVPPFPRYFGPDLELPDEQVDFRRDLWPAMAKEIGFGYYHELFHGHPERTALSWAEFLAAYDRHPWYGPERVELVAAAVPDPEDRLDLERLDRPLTGLRVGSPAELQQHLRAHLRADLARRSDLRHSADLGAFYALLSLYGHLVHLLPAHPLTARSTAAHLDGWWTGFFSFYASGPPGFRLEQLLALSDAGLLHFLGPDLRVDLDEEHGTFRASSPALPGHHVHGTALVDAFLPRHALDRTGDPLLRQLLRDGRIDEERLTDPDGHAYRSGLVRTDPDARLIDPALGHRPHPRRTALGAPTTTRAPAAFARPRTDAPSFRQNDAVARRLLTELQKED</sequence>
<gene>
    <name evidence="3" type="ORF">ACFW6T_27005</name>
</gene>
<dbReference type="SUPFAM" id="SSF51905">
    <property type="entry name" value="FAD/NAD(P)-binding domain"/>
    <property type="match status" value="1"/>
</dbReference>
<evidence type="ECO:0000313" key="4">
    <source>
        <dbReference type="Proteomes" id="UP001599542"/>
    </source>
</evidence>
<evidence type="ECO:0000313" key="3">
    <source>
        <dbReference type="EMBL" id="MFE1355634.1"/>
    </source>
</evidence>
<evidence type="ECO:0000256" key="1">
    <source>
        <dbReference type="SAM" id="MobiDB-lite"/>
    </source>
</evidence>
<feature type="compositionally biased region" description="Low complexity" evidence="1">
    <location>
        <begin position="589"/>
        <end position="611"/>
    </location>
</feature>
<dbReference type="PANTHER" id="PTHR40254">
    <property type="entry name" value="BLR0577 PROTEIN"/>
    <property type="match status" value="1"/>
</dbReference>
<dbReference type="InterPro" id="IPR038732">
    <property type="entry name" value="HpyO/CreE_NAD-binding"/>
</dbReference>
<dbReference type="PANTHER" id="PTHR40254:SF1">
    <property type="entry name" value="BLR0577 PROTEIN"/>
    <property type="match status" value="1"/>
</dbReference>
<accession>A0ABW6GSA1</accession>
<evidence type="ECO:0000259" key="2">
    <source>
        <dbReference type="Pfam" id="PF13454"/>
    </source>
</evidence>
<keyword evidence="4" id="KW-1185">Reference proteome</keyword>
<feature type="domain" description="FAD-dependent urate hydroxylase HpyO/Asp monooxygenase CreE-like FAD/NAD(P)-binding" evidence="2">
    <location>
        <begin position="8"/>
        <end position="188"/>
    </location>
</feature>